<name>A0ABU6XVJ6_9FABA</name>
<keyword evidence="2" id="KW-1185">Reference proteome</keyword>
<accession>A0ABU6XVJ6</accession>
<reference evidence="1 2" key="1">
    <citation type="journal article" date="2023" name="Plants (Basel)">
        <title>Bridging the Gap: Combining Genomics and Transcriptomics Approaches to Understand Stylosanthes scabra, an Orphan Legume from the Brazilian Caatinga.</title>
        <authorList>
            <person name="Ferreira-Neto J.R.C."/>
            <person name="da Silva M.D."/>
            <person name="Binneck E."/>
            <person name="de Melo N.F."/>
            <person name="da Silva R.H."/>
            <person name="de Melo A.L.T.M."/>
            <person name="Pandolfi V."/>
            <person name="Bustamante F.O."/>
            <person name="Brasileiro-Vidal A.C."/>
            <person name="Benko-Iseppon A.M."/>
        </authorList>
    </citation>
    <scope>NUCLEOTIDE SEQUENCE [LARGE SCALE GENOMIC DNA]</scope>
    <source>
        <tissue evidence="1">Leaves</tissue>
    </source>
</reference>
<dbReference type="Proteomes" id="UP001341840">
    <property type="component" value="Unassembled WGS sequence"/>
</dbReference>
<sequence length="130" mass="14517">MVKASSIYRHKSGHWCVCIALLGAYAYGPVPARTSCPSHGNANSEPVARAAATRLLQGNQNNIRFDPKPERSLFRRRREARMAIQELLEQKLDMAANNNNNEIPIPEEQIKGLHLDNTLILLRKNVATSS</sequence>
<dbReference type="EMBL" id="JASCZI010212941">
    <property type="protein sequence ID" value="MED6200583.1"/>
    <property type="molecule type" value="Genomic_DNA"/>
</dbReference>
<evidence type="ECO:0000313" key="2">
    <source>
        <dbReference type="Proteomes" id="UP001341840"/>
    </source>
</evidence>
<gene>
    <name evidence="1" type="ORF">PIB30_086651</name>
</gene>
<evidence type="ECO:0000313" key="1">
    <source>
        <dbReference type="EMBL" id="MED6200583.1"/>
    </source>
</evidence>
<organism evidence="1 2">
    <name type="scientific">Stylosanthes scabra</name>
    <dbReference type="NCBI Taxonomy" id="79078"/>
    <lineage>
        <taxon>Eukaryota</taxon>
        <taxon>Viridiplantae</taxon>
        <taxon>Streptophyta</taxon>
        <taxon>Embryophyta</taxon>
        <taxon>Tracheophyta</taxon>
        <taxon>Spermatophyta</taxon>
        <taxon>Magnoliopsida</taxon>
        <taxon>eudicotyledons</taxon>
        <taxon>Gunneridae</taxon>
        <taxon>Pentapetalae</taxon>
        <taxon>rosids</taxon>
        <taxon>fabids</taxon>
        <taxon>Fabales</taxon>
        <taxon>Fabaceae</taxon>
        <taxon>Papilionoideae</taxon>
        <taxon>50 kb inversion clade</taxon>
        <taxon>dalbergioids sensu lato</taxon>
        <taxon>Dalbergieae</taxon>
        <taxon>Pterocarpus clade</taxon>
        <taxon>Stylosanthes</taxon>
    </lineage>
</organism>
<proteinExistence type="predicted"/>
<protein>
    <submittedName>
        <fullName evidence="1">Uncharacterized protein</fullName>
    </submittedName>
</protein>
<comment type="caution">
    <text evidence="1">The sequence shown here is derived from an EMBL/GenBank/DDBJ whole genome shotgun (WGS) entry which is preliminary data.</text>
</comment>